<reference evidence="2" key="1">
    <citation type="submission" date="2022-11" db="EMBL/GenBank/DDBJ databases">
        <authorList>
            <person name="Petersen C."/>
        </authorList>
    </citation>
    <scope>NUCLEOTIDE SEQUENCE</scope>
    <source>
        <strain evidence="2">IBT 30069</strain>
    </source>
</reference>
<organism evidence="2 3">
    <name type="scientific">Penicillium angulare</name>
    <dbReference type="NCBI Taxonomy" id="116970"/>
    <lineage>
        <taxon>Eukaryota</taxon>
        <taxon>Fungi</taxon>
        <taxon>Dikarya</taxon>
        <taxon>Ascomycota</taxon>
        <taxon>Pezizomycotina</taxon>
        <taxon>Eurotiomycetes</taxon>
        <taxon>Eurotiomycetidae</taxon>
        <taxon>Eurotiales</taxon>
        <taxon>Aspergillaceae</taxon>
        <taxon>Penicillium</taxon>
    </lineage>
</organism>
<keyword evidence="1" id="KW-1133">Transmembrane helix</keyword>
<proteinExistence type="predicted"/>
<keyword evidence="1" id="KW-0812">Transmembrane</keyword>
<comment type="caution">
    <text evidence="2">The sequence shown here is derived from an EMBL/GenBank/DDBJ whole genome shotgun (WGS) entry which is preliminary data.</text>
</comment>
<dbReference type="EMBL" id="JAPQKH010000006">
    <property type="protein sequence ID" value="KAJ5093743.1"/>
    <property type="molecule type" value="Genomic_DNA"/>
</dbReference>
<dbReference type="AlphaFoldDB" id="A0A9W9F4Z5"/>
<evidence type="ECO:0000313" key="2">
    <source>
        <dbReference type="EMBL" id="KAJ5093743.1"/>
    </source>
</evidence>
<reference evidence="2" key="2">
    <citation type="journal article" date="2023" name="IMA Fungus">
        <title>Comparative genomic study of the Penicillium genus elucidates a diverse pangenome and 15 lateral gene transfer events.</title>
        <authorList>
            <person name="Petersen C."/>
            <person name="Sorensen T."/>
            <person name="Nielsen M.R."/>
            <person name="Sondergaard T.E."/>
            <person name="Sorensen J.L."/>
            <person name="Fitzpatrick D.A."/>
            <person name="Frisvad J.C."/>
            <person name="Nielsen K.L."/>
        </authorList>
    </citation>
    <scope>NUCLEOTIDE SEQUENCE</scope>
    <source>
        <strain evidence="2">IBT 30069</strain>
    </source>
</reference>
<name>A0A9W9F4Z5_9EURO</name>
<evidence type="ECO:0000256" key="1">
    <source>
        <dbReference type="SAM" id="Phobius"/>
    </source>
</evidence>
<sequence>MSLSTFPPDDAGPRQVRRYIVDHLMSKHDSSLEFAQKTADLWRLGRGWDFRKATLDKFDDAVKTYSTIFGNAAAPFVLRSVREDCWNDWRASTLGIISLRTAIACFTISVLLFFWTCTSGRFAKTRIIYMFRNACWPIGPPILICAYLEHGRSPSYPVLLWLIGFYGTFAAFFSTVIIIANDDYLNPRSDEKAQEISKEKPS</sequence>
<keyword evidence="1" id="KW-0472">Membrane</keyword>
<evidence type="ECO:0000313" key="3">
    <source>
        <dbReference type="Proteomes" id="UP001149165"/>
    </source>
</evidence>
<keyword evidence="3" id="KW-1185">Reference proteome</keyword>
<accession>A0A9W9F4Z5</accession>
<feature type="transmembrane region" description="Helical" evidence="1">
    <location>
        <begin position="160"/>
        <end position="180"/>
    </location>
</feature>
<gene>
    <name evidence="2" type="ORF">N7456_009604</name>
</gene>
<feature type="transmembrane region" description="Helical" evidence="1">
    <location>
        <begin position="127"/>
        <end position="148"/>
    </location>
</feature>
<feature type="transmembrane region" description="Helical" evidence="1">
    <location>
        <begin position="97"/>
        <end position="115"/>
    </location>
</feature>
<dbReference type="Proteomes" id="UP001149165">
    <property type="component" value="Unassembled WGS sequence"/>
</dbReference>
<dbReference type="OrthoDB" id="4771706at2759"/>
<protein>
    <submittedName>
        <fullName evidence="2">Uncharacterized protein</fullName>
    </submittedName>
</protein>